<gene>
    <name evidence="2" type="ORF">Mkiyose1413_28580</name>
    <name evidence="1" type="ORF">SRL2020028_19680</name>
</gene>
<keyword evidence="3" id="KW-1185">Reference proteome</keyword>
<dbReference type="Proteomes" id="UP001165663">
    <property type="component" value="Unassembled WGS sequence"/>
</dbReference>
<protein>
    <submittedName>
        <fullName evidence="2">Uncharacterized protein</fullName>
    </submittedName>
</protein>
<evidence type="ECO:0000313" key="1">
    <source>
        <dbReference type="EMBL" id="GLB82712.1"/>
    </source>
</evidence>
<dbReference type="EMBL" id="BRZI01000019">
    <property type="protein sequence ID" value="GLD30975.1"/>
    <property type="molecule type" value="Genomic_DNA"/>
</dbReference>
<dbReference type="GeneID" id="83630218"/>
<dbReference type="AlphaFoldDB" id="A0A9P3UUQ3"/>
<dbReference type="EMBL" id="BRXE01000015">
    <property type="protein sequence ID" value="GLB82712.1"/>
    <property type="molecule type" value="Genomic_DNA"/>
</dbReference>
<name>A0A9P3UUQ3_9MYCO</name>
<reference evidence="2" key="1">
    <citation type="submission" date="2022-08" db="EMBL/GenBank/DDBJ databases">
        <title>Mycobacterium kiyosense sp. nov., scotochromogenic slow-glowing species isolated from respiratory specimens.</title>
        <authorList>
            <person name="Fukano H."/>
            <person name="Kazumi Y."/>
            <person name="Sakagami N."/>
            <person name="Ato M."/>
            <person name="Mitarai S."/>
            <person name="Hoshino Y."/>
        </authorList>
    </citation>
    <scope>NUCLEOTIDE SEQUENCE</scope>
    <source>
        <strain evidence="2">1413</strain>
        <strain evidence="1">SRL2020-028</strain>
    </source>
</reference>
<accession>A0A9P3UUQ3</accession>
<dbReference type="RefSeq" id="WP_236976863.1">
    <property type="nucleotide sequence ID" value="NZ_BRXE01000015.1"/>
</dbReference>
<evidence type="ECO:0000313" key="2">
    <source>
        <dbReference type="EMBL" id="GLD30975.1"/>
    </source>
</evidence>
<proteinExistence type="predicted"/>
<evidence type="ECO:0000313" key="3">
    <source>
        <dbReference type="Proteomes" id="UP001064782"/>
    </source>
</evidence>
<dbReference type="Proteomes" id="UP001064782">
    <property type="component" value="Unassembled WGS sequence"/>
</dbReference>
<comment type="caution">
    <text evidence="2">The sequence shown here is derived from an EMBL/GenBank/DDBJ whole genome shotgun (WGS) entry which is preliminary data.</text>
</comment>
<sequence length="47" mass="5396">MARLELTDDNGDRIITIDATQLFELIDPLLLEVVLVDVIESHMMKQK</sequence>
<organism evidence="2 3">
    <name type="scientific">Mycobacterium kiyosense</name>
    <dbReference type="NCBI Taxonomy" id="2871094"/>
    <lineage>
        <taxon>Bacteria</taxon>
        <taxon>Bacillati</taxon>
        <taxon>Actinomycetota</taxon>
        <taxon>Actinomycetes</taxon>
        <taxon>Mycobacteriales</taxon>
        <taxon>Mycobacteriaceae</taxon>
        <taxon>Mycobacterium</taxon>
    </lineage>
</organism>